<dbReference type="InterPro" id="IPR029018">
    <property type="entry name" value="Hex-like_dom2"/>
</dbReference>
<reference evidence="6" key="1">
    <citation type="submission" date="2022-03" db="EMBL/GenBank/DDBJ databases">
        <authorList>
            <person name="Lindestad O."/>
        </authorList>
    </citation>
    <scope>NUCLEOTIDE SEQUENCE</scope>
</reference>
<dbReference type="OrthoDB" id="428480at2759"/>
<protein>
    <recommendedName>
        <fullName evidence="3">beta-N-acetylhexosaminidase</fullName>
        <ecNumber evidence="3">3.2.1.52</ecNumber>
    </recommendedName>
</protein>
<accession>A0A8S4SD67</accession>
<dbReference type="PANTHER" id="PTHR22600">
    <property type="entry name" value="BETA-HEXOSAMINIDASE"/>
    <property type="match status" value="1"/>
</dbReference>
<dbReference type="InterPro" id="IPR025705">
    <property type="entry name" value="Beta_hexosaminidase_sua/sub"/>
</dbReference>
<dbReference type="Proteomes" id="UP000838756">
    <property type="component" value="Unassembled WGS sequence"/>
</dbReference>
<dbReference type="InterPro" id="IPR015883">
    <property type="entry name" value="Glyco_hydro_20_cat"/>
</dbReference>
<comment type="caution">
    <text evidence="6">The sequence shown here is derived from an EMBL/GenBank/DDBJ whole genome shotgun (WGS) entry which is preliminary data.</text>
</comment>
<sequence>MKNAAEYYKASDKAPNSLEKKMEFWRWWTAATLGLVCLVSSQDTTVPPAPIVYEPSWTYKCVPDEGCHRSAHPQPTSSNSSGMVFASVDLCRTVCGRFGGLWPRPVTAAISMQTVRIHPNFLRFDLSNAPVETREILVEMTHVTTQNLIDECDGNVSVVVETPVVVYITVKTTNLDLTLDTQEQYRLDVQSKGTFDLSNAPVETREILVEMTHVTTQNLIDECDGNVSVVVETPVVVYITVKTTNLDLTLDTQEQYRLDVQSKGCWNSSEEIVSYMESKNYDTSVDGFIKLWSEFHEKALEIWDEELSEIGQEDKQPVMLWSSELTQAHRIQKHLSKDRYIIEVWEPINSPLLGQLIRLGYKVVSVPKDIWYLDHGFWGKTTYSNWRRMYAHTLPRDPHVLGGEVAAWSEYVDSQGLDTRALEEFVLMYCHRSGAPNTTIIVFSYHGLHKNQSLTSIFED</sequence>
<evidence type="ECO:0000313" key="7">
    <source>
        <dbReference type="Proteomes" id="UP000838756"/>
    </source>
</evidence>
<comment type="similarity">
    <text evidence="2">Belongs to the glycosyl hydrolase 20 family.</text>
</comment>
<evidence type="ECO:0000256" key="3">
    <source>
        <dbReference type="ARBA" id="ARBA00012663"/>
    </source>
</evidence>
<evidence type="ECO:0000256" key="4">
    <source>
        <dbReference type="ARBA" id="ARBA00022801"/>
    </source>
</evidence>
<comment type="catalytic activity">
    <reaction evidence="1">
        <text>Hydrolysis of terminal non-reducing N-acetyl-D-hexosamine residues in N-acetyl-beta-D-hexosaminides.</text>
        <dbReference type="EC" id="3.2.1.52"/>
    </reaction>
</comment>
<name>A0A8S4SD67_9NEOP</name>
<dbReference type="Gene3D" id="3.20.20.80">
    <property type="entry name" value="Glycosidases"/>
    <property type="match status" value="1"/>
</dbReference>
<evidence type="ECO:0000256" key="2">
    <source>
        <dbReference type="ARBA" id="ARBA00006285"/>
    </source>
</evidence>
<dbReference type="AlphaFoldDB" id="A0A8S4SD67"/>
<evidence type="ECO:0000313" key="6">
    <source>
        <dbReference type="EMBL" id="CAH2256676.1"/>
    </source>
</evidence>
<dbReference type="SUPFAM" id="SSF51445">
    <property type="entry name" value="(Trans)glycosidases"/>
    <property type="match status" value="1"/>
</dbReference>
<feature type="domain" description="Glycoside hydrolase family 20 catalytic" evidence="5">
    <location>
        <begin position="262"/>
        <end position="421"/>
    </location>
</feature>
<dbReference type="PANTHER" id="PTHR22600:SF42">
    <property type="entry name" value="BETA-N-ACETYLHEXOSAMINIDASE"/>
    <property type="match status" value="1"/>
</dbReference>
<dbReference type="GO" id="GO:0030203">
    <property type="term" value="P:glycosaminoglycan metabolic process"/>
    <property type="evidence" value="ECO:0007669"/>
    <property type="project" value="TreeGrafter"/>
</dbReference>
<gene>
    <name evidence="6" type="primary">jg19632</name>
    <name evidence="6" type="ORF">PAEG_LOCUS22961</name>
</gene>
<dbReference type="EC" id="3.2.1.52" evidence="3"/>
<evidence type="ECO:0000256" key="1">
    <source>
        <dbReference type="ARBA" id="ARBA00001231"/>
    </source>
</evidence>
<organism evidence="6 7">
    <name type="scientific">Pararge aegeria aegeria</name>
    <dbReference type="NCBI Taxonomy" id="348720"/>
    <lineage>
        <taxon>Eukaryota</taxon>
        <taxon>Metazoa</taxon>
        <taxon>Ecdysozoa</taxon>
        <taxon>Arthropoda</taxon>
        <taxon>Hexapoda</taxon>
        <taxon>Insecta</taxon>
        <taxon>Pterygota</taxon>
        <taxon>Neoptera</taxon>
        <taxon>Endopterygota</taxon>
        <taxon>Lepidoptera</taxon>
        <taxon>Glossata</taxon>
        <taxon>Ditrysia</taxon>
        <taxon>Papilionoidea</taxon>
        <taxon>Nymphalidae</taxon>
        <taxon>Satyrinae</taxon>
        <taxon>Satyrini</taxon>
        <taxon>Parargina</taxon>
        <taxon>Pararge</taxon>
    </lineage>
</organism>
<dbReference type="Pfam" id="PF00728">
    <property type="entry name" value="Glyco_hydro_20"/>
    <property type="match status" value="1"/>
</dbReference>
<keyword evidence="4" id="KW-0378">Hydrolase</keyword>
<keyword evidence="7" id="KW-1185">Reference proteome</keyword>
<dbReference type="InterPro" id="IPR017853">
    <property type="entry name" value="GH"/>
</dbReference>
<dbReference type="SUPFAM" id="SSF55545">
    <property type="entry name" value="beta-N-acetylhexosaminidase-like domain"/>
    <property type="match status" value="1"/>
</dbReference>
<proteinExistence type="inferred from homology"/>
<dbReference type="GO" id="GO:0005975">
    <property type="term" value="P:carbohydrate metabolic process"/>
    <property type="evidence" value="ECO:0007669"/>
    <property type="project" value="InterPro"/>
</dbReference>
<dbReference type="Gene3D" id="3.30.379.10">
    <property type="entry name" value="Chitobiase/beta-hexosaminidase domain 2-like"/>
    <property type="match status" value="1"/>
</dbReference>
<dbReference type="GO" id="GO:0016231">
    <property type="term" value="F:beta-N-acetylglucosaminidase activity"/>
    <property type="evidence" value="ECO:0007669"/>
    <property type="project" value="TreeGrafter"/>
</dbReference>
<dbReference type="EMBL" id="CAKXAJ010026111">
    <property type="protein sequence ID" value="CAH2256676.1"/>
    <property type="molecule type" value="Genomic_DNA"/>
</dbReference>
<dbReference type="GO" id="GO:0005886">
    <property type="term" value="C:plasma membrane"/>
    <property type="evidence" value="ECO:0007669"/>
    <property type="project" value="TreeGrafter"/>
</dbReference>
<evidence type="ECO:0000259" key="5">
    <source>
        <dbReference type="Pfam" id="PF00728"/>
    </source>
</evidence>